<feature type="compositionally biased region" description="Basic residues" evidence="6">
    <location>
        <begin position="139"/>
        <end position="148"/>
    </location>
</feature>
<gene>
    <name evidence="8" type="ORF">BOX15_Mlig008114g1</name>
</gene>
<sequence>DEVPYLVVGTEVSAKYRGAFCEAKVKRIDEKKVQCKVYMKSTLTSSVVSLDQIVAGSVRVGGSVTVRLKESNEPASAEVQKVLDQSTYTVVFNDGDQRTLKRTQLVLKGARHFQEDESLDRLPLTHPEHFGTPVGAKLSAKKRRRRGRRNDDDGEEEEDDDDDDDDEEDDDNDGETSSSVDAAKNGQASPPRTRKSAVGSSSTTSSAAAAAAVAAAAAAAATPTNRVGRPPSLIDKLIGRVMIAQQGEQRRPCPVLVCLPSANPDLPAGRKSLLVRSFRDNKFSLAVKKDLKPFTRERAIKSDDKALKAAFEKALQWLETRELPYNWSCSDLIGEESDSSGEESEASSVDDPIEQEAQDHWIAQLYGFMDDRSTPIGKTPAVGNKDLNLFRLYHLVKRFGGYNRVTSQLKWRIVHSKLGLPATSSTTKLKSAYQRYLLPFEEFDKKLGSSFTTGIGGGLRGRSSMSASASGSAAASAGASAGSASGAGAASSGMASQHLAGAPGSSSGSSGRNFLSAREKRQSGLTPVKRPRVQAAAAKANKEAKAAKEAGKDKDAASVSAESNSTVASSSTAAATATANPAAADCASSTSTATAAGLLDDQAPPSLSRSSSVFERVEAPSNASDVATAANAANKLADAVESKDNDDEGNSSAGSGAGDAYQVDDKVRVRYGEPGRYKVYDGRIVKRSWRANRVSYHVHYFGWNQRYDEIVTPDRILGRCHRGHAVGRLNHGQPLSSLPPPPPPPPPLAASASKAKSTSKSPARLRSESESLSSPSPVQADVQKARRRKPRSQLLKVILLGDGGVGKSSLMTRYVQQRFDPHQHHTIGVEFLVKEVSLSDGSRYTLQIWDTAGQERFRSLRTPFYRGADACMLVYSLEDSKSFANLNIWRQEFFHYSGVESGEFPFLLVGNKSDSERAAVPADQAEAWATELDMPHLLTSAKSAHNVDQAFEQLTSLWAKRQLIGLARGGSADQDNDNEVRDVGTVRIRRGGGESAAGSVGGYRRRCCN</sequence>
<keyword evidence="5" id="KW-0539">Nucleus</keyword>
<dbReference type="SUPFAM" id="SSF63748">
    <property type="entry name" value="Tudor/PWWP/MBT"/>
    <property type="match status" value="1"/>
</dbReference>
<feature type="region of interest" description="Disordered" evidence="6">
    <location>
        <begin position="728"/>
        <end position="789"/>
    </location>
</feature>
<feature type="domain" description="ARID" evidence="7">
    <location>
        <begin position="355"/>
        <end position="445"/>
    </location>
</feature>
<dbReference type="InterPro" id="IPR001806">
    <property type="entry name" value="Small_GTPase"/>
</dbReference>
<dbReference type="SMART" id="SM00501">
    <property type="entry name" value="BRIGHT"/>
    <property type="match status" value="1"/>
</dbReference>
<feature type="compositionally biased region" description="Low complexity" evidence="6">
    <location>
        <begin position="557"/>
        <end position="569"/>
    </location>
</feature>
<dbReference type="InterPro" id="IPR051232">
    <property type="entry name" value="ARID/SWI1_ChromRemod"/>
</dbReference>
<dbReference type="FunFam" id="3.40.50.300:FF:001329">
    <property type="entry name" value="Small GTP-binding protein, putative"/>
    <property type="match status" value="1"/>
</dbReference>
<evidence type="ECO:0000256" key="1">
    <source>
        <dbReference type="ARBA" id="ARBA00022853"/>
    </source>
</evidence>
<evidence type="ECO:0000259" key="7">
    <source>
        <dbReference type="PROSITE" id="PS51011"/>
    </source>
</evidence>
<reference evidence="8 9" key="1">
    <citation type="submission" date="2017-06" db="EMBL/GenBank/DDBJ databases">
        <title>A platform for efficient transgenesis in Macrostomum lignano, a flatworm model organism for stem cell research.</title>
        <authorList>
            <person name="Berezikov E."/>
        </authorList>
    </citation>
    <scope>NUCLEOTIDE SEQUENCE [LARGE SCALE GENOMIC DNA]</scope>
    <source>
        <strain evidence="8">DV1</strain>
        <tissue evidence="8">Whole organism</tissue>
    </source>
</reference>
<dbReference type="Pfam" id="PF01388">
    <property type="entry name" value="ARID"/>
    <property type="match status" value="1"/>
</dbReference>
<name>A0A267GVA3_9PLAT</name>
<feature type="compositionally biased region" description="Low complexity" evidence="6">
    <location>
        <begin position="650"/>
        <end position="660"/>
    </location>
</feature>
<feature type="compositionally biased region" description="Polar residues" evidence="6">
    <location>
        <begin position="176"/>
        <end position="190"/>
    </location>
</feature>
<keyword evidence="1" id="KW-0156">Chromatin regulator</keyword>
<dbReference type="InterPro" id="IPR036431">
    <property type="entry name" value="ARID_dom_sf"/>
</dbReference>
<dbReference type="InterPro" id="IPR005225">
    <property type="entry name" value="Small_GTP-bd"/>
</dbReference>
<dbReference type="InterPro" id="IPR025995">
    <property type="entry name" value="Tudor-knot"/>
</dbReference>
<comment type="caution">
    <text evidence="8">The sequence shown here is derived from an EMBL/GenBank/DDBJ whole genome shotgun (WGS) entry which is preliminary data.</text>
</comment>
<organism evidence="8 9">
    <name type="scientific">Macrostomum lignano</name>
    <dbReference type="NCBI Taxonomy" id="282301"/>
    <lineage>
        <taxon>Eukaryota</taxon>
        <taxon>Metazoa</taxon>
        <taxon>Spiralia</taxon>
        <taxon>Lophotrochozoa</taxon>
        <taxon>Platyhelminthes</taxon>
        <taxon>Rhabditophora</taxon>
        <taxon>Macrostomorpha</taxon>
        <taxon>Macrostomida</taxon>
        <taxon>Macrostomidae</taxon>
        <taxon>Macrostomum</taxon>
    </lineage>
</organism>
<dbReference type="AlphaFoldDB" id="A0A267GVA3"/>
<dbReference type="GO" id="GO:0000976">
    <property type="term" value="F:transcription cis-regulatory region binding"/>
    <property type="evidence" value="ECO:0007669"/>
    <property type="project" value="TreeGrafter"/>
</dbReference>
<dbReference type="SMART" id="SM00176">
    <property type="entry name" value="RAN"/>
    <property type="match status" value="1"/>
</dbReference>
<keyword evidence="2" id="KW-0805">Transcription regulation</keyword>
<dbReference type="CDD" id="cd20390">
    <property type="entry name" value="Tudor_ARID4_rpt2"/>
    <property type="match status" value="1"/>
</dbReference>
<feature type="region of interest" description="Disordered" evidence="6">
    <location>
        <begin position="486"/>
        <end position="569"/>
    </location>
</feature>
<evidence type="ECO:0000256" key="4">
    <source>
        <dbReference type="ARBA" id="ARBA00023163"/>
    </source>
</evidence>
<dbReference type="Gene3D" id="3.40.50.300">
    <property type="entry name" value="P-loop containing nucleotide triphosphate hydrolases"/>
    <property type="match status" value="1"/>
</dbReference>
<dbReference type="SMART" id="SM00173">
    <property type="entry name" value="RAS"/>
    <property type="match status" value="1"/>
</dbReference>
<dbReference type="SMART" id="SM01014">
    <property type="entry name" value="ARID"/>
    <property type="match status" value="1"/>
</dbReference>
<dbReference type="PANTHER" id="PTHR13964">
    <property type="entry name" value="RBP-RELATED"/>
    <property type="match status" value="1"/>
</dbReference>
<evidence type="ECO:0000313" key="8">
    <source>
        <dbReference type="EMBL" id="PAA89222.1"/>
    </source>
</evidence>
<dbReference type="PRINTS" id="PR00449">
    <property type="entry name" value="RASTRNSFRMNG"/>
</dbReference>
<feature type="compositionally biased region" description="Low complexity" evidence="6">
    <location>
        <begin position="486"/>
        <end position="496"/>
    </location>
</feature>
<dbReference type="SMART" id="SM00175">
    <property type="entry name" value="RAB"/>
    <property type="match status" value="1"/>
</dbReference>
<feature type="region of interest" description="Disordered" evidence="6">
    <location>
        <begin position="639"/>
        <end position="660"/>
    </location>
</feature>
<keyword evidence="9" id="KW-1185">Reference proteome</keyword>
<dbReference type="CDD" id="cd20389">
    <property type="entry name" value="Tudor_ARID4_rpt1"/>
    <property type="match status" value="1"/>
</dbReference>
<dbReference type="Pfam" id="PF08169">
    <property type="entry name" value="RBB1NT"/>
    <property type="match status" value="1"/>
</dbReference>
<evidence type="ECO:0000256" key="5">
    <source>
        <dbReference type="ARBA" id="ARBA00023242"/>
    </source>
</evidence>
<dbReference type="PROSITE" id="PS51420">
    <property type="entry name" value="RHO"/>
    <property type="match status" value="1"/>
</dbReference>
<feature type="region of interest" description="Disordered" evidence="6">
    <location>
        <begin position="118"/>
        <end position="201"/>
    </location>
</feature>
<dbReference type="Gene3D" id="2.30.30.140">
    <property type="match status" value="3"/>
</dbReference>
<dbReference type="Pfam" id="PF00071">
    <property type="entry name" value="Ras"/>
    <property type="match status" value="1"/>
</dbReference>
<dbReference type="STRING" id="282301.A0A267GVA3"/>
<dbReference type="InterPro" id="IPR016197">
    <property type="entry name" value="Chromo-like_dom_sf"/>
</dbReference>
<feature type="compositionally biased region" description="Low complexity" evidence="6">
    <location>
        <begin position="749"/>
        <end position="777"/>
    </location>
</feature>
<dbReference type="SUPFAM" id="SSF52540">
    <property type="entry name" value="P-loop containing nucleoside triphosphate hydrolases"/>
    <property type="match status" value="1"/>
</dbReference>
<evidence type="ECO:0000256" key="6">
    <source>
        <dbReference type="SAM" id="MobiDB-lite"/>
    </source>
</evidence>
<dbReference type="PROSITE" id="PS51419">
    <property type="entry name" value="RAB"/>
    <property type="match status" value="1"/>
</dbReference>
<dbReference type="InterPro" id="IPR001606">
    <property type="entry name" value="ARID_dom"/>
</dbReference>
<dbReference type="NCBIfam" id="TIGR00231">
    <property type="entry name" value="small_GTP"/>
    <property type="match status" value="1"/>
</dbReference>
<evidence type="ECO:0000256" key="3">
    <source>
        <dbReference type="ARBA" id="ARBA00023125"/>
    </source>
</evidence>
<dbReference type="Pfam" id="PF11717">
    <property type="entry name" value="Tudor-knot"/>
    <property type="match status" value="1"/>
</dbReference>
<dbReference type="InterPro" id="IPR027417">
    <property type="entry name" value="P-loop_NTPase"/>
</dbReference>
<dbReference type="SMART" id="SM00174">
    <property type="entry name" value="RHO"/>
    <property type="match status" value="1"/>
</dbReference>
<feature type="non-terminal residue" evidence="8">
    <location>
        <position position="1"/>
    </location>
</feature>
<evidence type="ECO:0000313" key="9">
    <source>
        <dbReference type="Proteomes" id="UP000215902"/>
    </source>
</evidence>
<dbReference type="Gene3D" id="1.10.150.60">
    <property type="entry name" value="ARID DNA-binding domain"/>
    <property type="match status" value="1"/>
</dbReference>
<keyword evidence="3" id="KW-0238">DNA-binding</keyword>
<dbReference type="Proteomes" id="UP000215902">
    <property type="component" value="Unassembled WGS sequence"/>
</dbReference>
<protein>
    <recommendedName>
        <fullName evidence="7">ARID domain-containing protein</fullName>
    </recommendedName>
</protein>
<dbReference type="InterPro" id="IPR012603">
    <property type="entry name" value="ARID4A/B_PWWP"/>
</dbReference>
<dbReference type="GO" id="GO:0003924">
    <property type="term" value="F:GTPase activity"/>
    <property type="evidence" value="ECO:0007669"/>
    <property type="project" value="InterPro"/>
</dbReference>
<dbReference type="GO" id="GO:0006325">
    <property type="term" value="P:chromatin organization"/>
    <property type="evidence" value="ECO:0007669"/>
    <property type="project" value="UniProtKB-KW"/>
</dbReference>
<proteinExistence type="predicted"/>
<dbReference type="SUPFAM" id="SSF46774">
    <property type="entry name" value="ARID-like"/>
    <property type="match status" value="1"/>
</dbReference>
<feature type="region of interest" description="Disordered" evidence="6">
    <location>
        <begin position="599"/>
        <end position="626"/>
    </location>
</feature>
<dbReference type="PANTHER" id="PTHR13964:SF27">
    <property type="entry name" value="HAT-TRICK, ISOFORM D"/>
    <property type="match status" value="1"/>
</dbReference>
<dbReference type="PROSITE" id="PS51011">
    <property type="entry name" value="ARID"/>
    <property type="match status" value="1"/>
</dbReference>
<feature type="compositionally biased region" description="Pro residues" evidence="6">
    <location>
        <begin position="737"/>
        <end position="748"/>
    </location>
</feature>
<dbReference type="PROSITE" id="PS51421">
    <property type="entry name" value="RAS"/>
    <property type="match status" value="1"/>
</dbReference>
<keyword evidence="4" id="KW-0804">Transcription</keyword>
<accession>A0A267GVA3</accession>
<dbReference type="SUPFAM" id="SSF54160">
    <property type="entry name" value="Chromo domain-like"/>
    <property type="match status" value="1"/>
</dbReference>
<dbReference type="OrthoDB" id="10068428at2759"/>
<dbReference type="GO" id="GO:0006357">
    <property type="term" value="P:regulation of transcription by RNA polymerase II"/>
    <property type="evidence" value="ECO:0007669"/>
    <property type="project" value="TreeGrafter"/>
</dbReference>
<feature type="compositionally biased region" description="Basic and acidic residues" evidence="6">
    <location>
        <begin position="540"/>
        <end position="556"/>
    </location>
</feature>
<dbReference type="GO" id="GO:0005525">
    <property type="term" value="F:GTP binding"/>
    <property type="evidence" value="ECO:0007669"/>
    <property type="project" value="InterPro"/>
</dbReference>
<feature type="compositionally biased region" description="Acidic residues" evidence="6">
    <location>
        <begin position="152"/>
        <end position="174"/>
    </location>
</feature>
<dbReference type="EMBL" id="NIVC01000158">
    <property type="protein sequence ID" value="PAA89222.1"/>
    <property type="molecule type" value="Genomic_DNA"/>
</dbReference>
<dbReference type="GO" id="GO:0005634">
    <property type="term" value="C:nucleus"/>
    <property type="evidence" value="ECO:0007669"/>
    <property type="project" value="TreeGrafter"/>
</dbReference>
<evidence type="ECO:0000256" key="2">
    <source>
        <dbReference type="ARBA" id="ARBA00023015"/>
    </source>
</evidence>